<dbReference type="Proteomes" id="UP000053144">
    <property type="component" value="Chromosome 9"/>
</dbReference>
<protein>
    <submittedName>
        <fullName evidence="16">Endoribonuclease Dicer-like protein</fullName>
    </submittedName>
</protein>
<sequence>MKESGNEHPCYVPPELVNCSSKAYDVTYQYYCYLMELNQDYKYEVCVRDIVLAIRSELDPQIIEALSGTSFVVERGKLSLNLSPAKRIQLSPEEVEQCRRFQTTLFRILLNRDENELPSASDNFSFGDNPEFDYLLLPATVEHQSPSNSIIDWKSVKSFPFSSASTCDCNCKDHACDVRIKNGSVCSCKLENCVVYTSHSKSFYTMTPIIWDLNGNSTLRHLGRHGTDTYKEHFKNKHGIDLRFPEQSLLRGRKVFEVGNYLLKDRKNKNKGEKMGSEELPPELCSVIMSPISIGTVYSFSFMPSIMHWLEGLLVAFNLKMFLDHCTKNDIPIIKVFEAITAKGCQEAYNYENLETLGDSFLKYAVSQQLFKTRQNDREGTLSKLKEDVISNVALRKFASDKNLPGFIRMEAFDPKKWIIPGDKSKSLLLEERLVCSGRTSMYVGKKRKIELKKVADVVEALIGAFISTEDEESALSFINWIGIEVDTNIMPYERHLSIDPENLVKVKDLESVLNYKFKDPYLLVEALTHGSYKGPEIRTCYERLEFLGDAVLDNLITMHLYGEYVNEKFSPGFLTNMRSISANNECYALSAIKAKLHEHILCDPVVAKNMEKTMKGVENLSLDSTFGWELETYFCPVLADVIESIAGAIFVDSGYKKEIVFKSIRPLLEPLVTPETAKRHPISELQELCQKNQYKLTEHEHPPVRENDEILFIIEVKANRITRTAKASNKDTARKMASKELLKELQICKSVG</sequence>
<reference evidence="16 19" key="3">
    <citation type="submission" date="2020-05" db="EMBL/GenBank/DDBJ databases">
        <title>Vigna angularis (adzuki bean) Var. LongXiaoDou No. 4 denovo assembly.</title>
        <authorList>
            <person name="Xiang H."/>
        </authorList>
    </citation>
    <scope>NUCLEOTIDE SEQUENCE [LARGE SCALE GENOMIC DNA]</scope>
    <source>
        <tissue evidence="16">Leaf</tissue>
    </source>
</reference>
<dbReference type="FunFam" id="1.10.1520.10:FF:000004">
    <property type="entry name" value="Endoribonuclease dicer-like 1"/>
    <property type="match status" value="1"/>
</dbReference>
<evidence type="ECO:0000259" key="15">
    <source>
        <dbReference type="PROSITE" id="PS50821"/>
    </source>
</evidence>
<dbReference type="GO" id="GO:0003723">
    <property type="term" value="F:RNA binding"/>
    <property type="evidence" value="ECO:0007669"/>
    <property type="project" value="UniProtKB-UniRule"/>
</dbReference>
<dbReference type="GO" id="GO:0046872">
    <property type="term" value="F:metal ion binding"/>
    <property type="evidence" value="ECO:0007669"/>
    <property type="project" value="UniProtKB-KW"/>
</dbReference>
<evidence type="ECO:0000256" key="10">
    <source>
        <dbReference type="ARBA" id="ARBA00022884"/>
    </source>
</evidence>
<feature type="domain" description="DRBM" evidence="13">
    <location>
        <begin position="681"/>
        <end position="748"/>
    </location>
</feature>
<evidence type="ECO:0000256" key="2">
    <source>
        <dbReference type="ARBA" id="ARBA00001946"/>
    </source>
</evidence>
<dbReference type="InterPro" id="IPR036085">
    <property type="entry name" value="PAZ_dom_sf"/>
</dbReference>
<dbReference type="OMA" id="NICYART"/>
<keyword evidence="8" id="KW-0378">Hydrolase</keyword>
<dbReference type="SUPFAM" id="SSF54768">
    <property type="entry name" value="dsRNA-binding domain-like"/>
    <property type="match status" value="1"/>
</dbReference>
<evidence type="ECO:0000256" key="4">
    <source>
        <dbReference type="ARBA" id="ARBA00022723"/>
    </source>
</evidence>
<evidence type="ECO:0000256" key="11">
    <source>
        <dbReference type="ARBA" id="ARBA00023211"/>
    </source>
</evidence>
<evidence type="ECO:0000259" key="14">
    <source>
        <dbReference type="PROSITE" id="PS50142"/>
    </source>
</evidence>
<evidence type="ECO:0000256" key="3">
    <source>
        <dbReference type="ARBA" id="ARBA00022722"/>
    </source>
</evidence>
<dbReference type="PANTHER" id="PTHR14950:SF70">
    <property type="entry name" value="ENDORIBONUCLEASE DICER HOMOLOG 2"/>
    <property type="match status" value="1"/>
</dbReference>
<evidence type="ECO:0000256" key="5">
    <source>
        <dbReference type="ARBA" id="ARBA00022737"/>
    </source>
</evidence>
<keyword evidence="7" id="KW-0255">Endonuclease</keyword>
<dbReference type="Gene3D" id="2.170.260.10">
    <property type="entry name" value="paz domain"/>
    <property type="match status" value="1"/>
</dbReference>
<dbReference type="Proteomes" id="UP000743370">
    <property type="component" value="Unassembled WGS sequence"/>
</dbReference>
<name>A0A0L9VD41_PHAAN</name>
<evidence type="ECO:0000256" key="1">
    <source>
        <dbReference type="ARBA" id="ARBA00001936"/>
    </source>
</evidence>
<dbReference type="PROSITE" id="PS50821">
    <property type="entry name" value="PAZ"/>
    <property type="match status" value="1"/>
</dbReference>
<keyword evidence="3" id="KW-0540">Nuclease</keyword>
<dbReference type="GO" id="GO:0030422">
    <property type="term" value="P:siRNA processing"/>
    <property type="evidence" value="ECO:0007669"/>
    <property type="project" value="TreeGrafter"/>
</dbReference>
<dbReference type="AlphaFoldDB" id="A0A0L9VD41"/>
<proteinExistence type="predicted"/>
<gene>
    <name evidence="16" type="ORF">HKW66_Vig0072860</name>
    <name evidence="17" type="ORF">LR48_Vigan09g161900</name>
</gene>
<evidence type="ECO:0000313" key="18">
    <source>
        <dbReference type="Proteomes" id="UP000053144"/>
    </source>
</evidence>
<dbReference type="InterPro" id="IPR036389">
    <property type="entry name" value="RNase_III_sf"/>
</dbReference>
<dbReference type="EMBL" id="CM003379">
    <property type="protein sequence ID" value="KOM52960.1"/>
    <property type="molecule type" value="Genomic_DNA"/>
</dbReference>
<dbReference type="STRING" id="3914.A0A0L9VD41"/>
<evidence type="ECO:0000256" key="12">
    <source>
        <dbReference type="PROSITE-ProRule" id="PRU00266"/>
    </source>
</evidence>
<reference evidence="17" key="2">
    <citation type="submission" date="2015-02" db="EMBL/GenBank/DDBJ databases">
        <authorList>
            <person name="Chooi Y.-H."/>
        </authorList>
    </citation>
    <scope>NUCLEOTIDE SEQUENCE</scope>
    <source>
        <tissue evidence="17">Seedling</tissue>
    </source>
</reference>
<dbReference type="KEGG" id="var:108343446"/>
<dbReference type="PROSITE" id="PS50142">
    <property type="entry name" value="RNASE_3_2"/>
    <property type="match status" value="2"/>
</dbReference>
<comment type="cofactor">
    <cofactor evidence="2">
        <name>Mg(2+)</name>
        <dbReference type="ChEBI" id="CHEBI:18420"/>
    </cofactor>
</comment>
<keyword evidence="4" id="KW-0479">Metal-binding</keyword>
<dbReference type="GO" id="GO:0005634">
    <property type="term" value="C:nucleus"/>
    <property type="evidence" value="ECO:0007669"/>
    <property type="project" value="TreeGrafter"/>
</dbReference>
<organism evidence="17 18">
    <name type="scientific">Phaseolus angularis</name>
    <name type="common">Azuki bean</name>
    <name type="synonym">Vigna angularis</name>
    <dbReference type="NCBI Taxonomy" id="3914"/>
    <lineage>
        <taxon>Eukaryota</taxon>
        <taxon>Viridiplantae</taxon>
        <taxon>Streptophyta</taxon>
        <taxon>Embryophyta</taxon>
        <taxon>Tracheophyta</taxon>
        <taxon>Spermatophyta</taxon>
        <taxon>Magnoliopsida</taxon>
        <taxon>eudicotyledons</taxon>
        <taxon>Gunneridae</taxon>
        <taxon>Pentapetalae</taxon>
        <taxon>rosids</taxon>
        <taxon>fabids</taxon>
        <taxon>Fabales</taxon>
        <taxon>Fabaceae</taxon>
        <taxon>Papilionoideae</taxon>
        <taxon>50 kb inversion clade</taxon>
        <taxon>NPAAA clade</taxon>
        <taxon>indigoferoid/millettioid clade</taxon>
        <taxon>Phaseoleae</taxon>
        <taxon>Vigna</taxon>
    </lineage>
</organism>
<keyword evidence="6" id="KW-0547">Nucleotide-binding</keyword>
<dbReference type="PROSITE" id="PS50137">
    <property type="entry name" value="DS_RBD"/>
    <property type="match status" value="1"/>
</dbReference>
<evidence type="ECO:0000256" key="8">
    <source>
        <dbReference type="ARBA" id="ARBA00022801"/>
    </source>
</evidence>
<evidence type="ECO:0000313" key="19">
    <source>
        <dbReference type="Proteomes" id="UP000743370"/>
    </source>
</evidence>
<evidence type="ECO:0000256" key="9">
    <source>
        <dbReference type="ARBA" id="ARBA00022842"/>
    </source>
</evidence>
<dbReference type="Pfam" id="PF00035">
    <property type="entry name" value="dsrm"/>
    <property type="match status" value="1"/>
</dbReference>
<dbReference type="CDD" id="cd00593">
    <property type="entry name" value="RIBOc"/>
    <property type="match status" value="2"/>
</dbReference>
<keyword evidence="5" id="KW-0677">Repeat</keyword>
<keyword evidence="10 12" id="KW-0694">RNA-binding</keyword>
<dbReference type="SMART" id="SM00949">
    <property type="entry name" value="PAZ"/>
    <property type="match status" value="1"/>
</dbReference>
<reference evidence="18" key="1">
    <citation type="journal article" date="2015" name="Proc. Natl. Acad. Sci. U.S.A.">
        <title>Genome sequencing of adzuki bean (Vigna angularis) provides insight into high starch and low fat accumulation and domestication.</title>
        <authorList>
            <person name="Yang K."/>
            <person name="Tian Z."/>
            <person name="Chen C."/>
            <person name="Luo L."/>
            <person name="Zhao B."/>
            <person name="Wang Z."/>
            <person name="Yu L."/>
            <person name="Li Y."/>
            <person name="Sun Y."/>
            <person name="Li W."/>
            <person name="Chen Y."/>
            <person name="Li Y."/>
            <person name="Zhang Y."/>
            <person name="Ai D."/>
            <person name="Zhao J."/>
            <person name="Shang C."/>
            <person name="Ma Y."/>
            <person name="Wu B."/>
            <person name="Wang M."/>
            <person name="Gao L."/>
            <person name="Sun D."/>
            <person name="Zhang P."/>
            <person name="Guo F."/>
            <person name="Wang W."/>
            <person name="Li Y."/>
            <person name="Wang J."/>
            <person name="Varshney R.K."/>
            <person name="Wang J."/>
            <person name="Ling H.Q."/>
            <person name="Wan P."/>
        </authorList>
    </citation>
    <scope>NUCLEOTIDE SEQUENCE</scope>
    <source>
        <strain evidence="18">cv. Jingnong 6</strain>
    </source>
</reference>
<dbReference type="GO" id="GO:0004525">
    <property type="term" value="F:ribonuclease III activity"/>
    <property type="evidence" value="ECO:0007669"/>
    <property type="project" value="InterPro"/>
</dbReference>
<dbReference type="SMART" id="SM00358">
    <property type="entry name" value="DSRM"/>
    <property type="match status" value="1"/>
</dbReference>
<dbReference type="Gene3D" id="1.10.1520.10">
    <property type="entry name" value="Ribonuclease III domain"/>
    <property type="match status" value="2"/>
</dbReference>
<dbReference type="Pfam" id="PF02170">
    <property type="entry name" value="PAZ"/>
    <property type="match status" value="1"/>
</dbReference>
<feature type="domain" description="RNase III" evidence="14">
    <location>
        <begin position="338"/>
        <end position="471"/>
    </location>
</feature>
<dbReference type="GO" id="GO:0000166">
    <property type="term" value="F:nucleotide binding"/>
    <property type="evidence" value="ECO:0007669"/>
    <property type="project" value="UniProtKB-KW"/>
</dbReference>
<dbReference type="OrthoDB" id="6513042at2759"/>
<keyword evidence="9" id="KW-0460">Magnesium</keyword>
<feature type="domain" description="RNase III" evidence="14">
    <location>
        <begin position="507"/>
        <end position="655"/>
    </location>
</feature>
<evidence type="ECO:0000259" key="13">
    <source>
        <dbReference type="PROSITE" id="PS50137"/>
    </source>
</evidence>
<dbReference type="Gene3D" id="3.30.160.20">
    <property type="match status" value="1"/>
</dbReference>
<dbReference type="PANTHER" id="PTHR14950">
    <property type="entry name" value="DICER-RELATED"/>
    <property type="match status" value="1"/>
</dbReference>
<evidence type="ECO:0000313" key="17">
    <source>
        <dbReference type="EMBL" id="KOM52960.1"/>
    </source>
</evidence>
<dbReference type="SUPFAM" id="SSF101690">
    <property type="entry name" value="PAZ domain"/>
    <property type="match status" value="1"/>
</dbReference>
<dbReference type="InterPro" id="IPR003100">
    <property type="entry name" value="PAZ_dom"/>
</dbReference>
<keyword evidence="11" id="KW-0464">Manganese</keyword>
<dbReference type="SMART" id="SM00535">
    <property type="entry name" value="RIBOc"/>
    <property type="match status" value="2"/>
</dbReference>
<dbReference type="PROSITE" id="PS00517">
    <property type="entry name" value="RNASE_3_1"/>
    <property type="match status" value="1"/>
</dbReference>
<evidence type="ECO:0000313" key="16">
    <source>
        <dbReference type="EMBL" id="KAG2395338.1"/>
    </source>
</evidence>
<evidence type="ECO:0000256" key="6">
    <source>
        <dbReference type="ARBA" id="ARBA00022741"/>
    </source>
</evidence>
<dbReference type="InterPro" id="IPR014720">
    <property type="entry name" value="dsRBD_dom"/>
</dbReference>
<dbReference type="GO" id="GO:0005737">
    <property type="term" value="C:cytoplasm"/>
    <property type="evidence" value="ECO:0007669"/>
    <property type="project" value="TreeGrafter"/>
</dbReference>
<dbReference type="Gramene" id="KOM52960">
    <property type="protein sequence ID" value="KOM52960"/>
    <property type="gene ID" value="LR48_Vigan09g161900"/>
</dbReference>
<dbReference type="Pfam" id="PF00636">
    <property type="entry name" value="Ribonuclease_3"/>
    <property type="match status" value="1"/>
</dbReference>
<feature type="domain" description="PAZ" evidence="15">
    <location>
        <begin position="174"/>
        <end position="289"/>
    </location>
</feature>
<dbReference type="SUPFAM" id="SSF69065">
    <property type="entry name" value="RNase III domain-like"/>
    <property type="match status" value="2"/>
</dbReference>
<dbReference type="EMBL" id="JABFOF010000006">
    <property type="protein sequence ID" value="KAG2395338.1"/>
    <property type="molecule type" value="Genomic_DNA"/>
</dbReference>
<evidence type="ECO:0000256" key="7">
    <source>
        <dbReference type="ARBA" id="ARBA00022759"/>
    </source>
</evidence>
<dbReference type="Pfam" id="PF14622">
    <property type="entry name" value="Ribonucleas_3_3"/>
    <property type="match status" value="1"/>
</dbReference>
<accession>A0A0L9VD41</accession>
<dbReference type="InterPro" id="IPR000999">
    <property type="entry name" value="RNase_III_dom"/>
</dbReference>
<comment type="cofactor">
    <cofactor evidence="1">
        <name>Mn(2+)</name>
        <dbReference type="ChEBI" id="CHEBI:29035"/>
    </cofactor>
</comment>